<reference evidence="7 8" key="1">
    <citation type="journal article" date="2016" name="PLoS Pathog.">
        <title>Biosynthesis of antibiotic leucinostatins in bio-control fungus Purpureocillium lilacinum and their inhibition on phytophthora revealed by genome mining.</title>
        <authorList>
            <person name="Wang G."/>
            <person name="Liu Z."/>
            <person name="Lin R."/>
            <person name="Li E."/>
            <person name="Mao Z."/>
            <person name="Ling J."/>
            <person name="Yang Y."/>
            <person name="Yin W.B."/>
            <person name="Xie B."/>
        </authorList>
    </citation>
    <scope>NUCLEOTIDE SEQUENCE [LARGE SCALE GENOMIC DNA]</scope>
    <source>
        <strain evidence="7">170</strain>
    </source>
</reference>
<dbReference type="KEGG" id="pchm:VFPPC_08611"/>
<dbReference type="GO" id="GO:0008270">
    <property type="term" value="F:zinc ion binding"/>
    <property type="evidence" value="ECO:0007669"/>
    <property type="project" value="InterPro"/>
</dbReference>
<evidence type="ECO:0000256" key="5">
    <source>
        <dbReference type="ARBA" id="ARBA00023242"/>
    </source>
</evidence>
<dbReference type="GO" id="GO:0000981">
    <property type="term" value="F:DNA-binding transcription factor activity, RNA polymerase II-specific"/>
    <property type="evidence" value="ECO:0007669"/>
    <property type="project" value="InterPro"/>
</dbReference>
<keyword evidence="4" id="KW-0804">Transcription</keyword>
<dbReference type="EMBL" id="LSBJ02000004">
    <property type="protein sequence ID" value="OAQ67166.1"/>
    <property type="molecule type" value="Genomic_DNA"/>
</dbReference>
<dbReference type="InterPro" id="IPR036864">
    <property type="entry name" value="Zn2-C6_fun-type_DNA-bd_sf"/>
</dbReference>
<proteinExistence type="predicted"/>
<accession>A0A179FNH1</accession>
<evidence type="ECO:0000313" key="8">
    <source>
        <dbReference type="Proteomes" id="UP000078397"/>
    </source>
</evidence>
<evidence type="ECO:0000256" key="4">
    <source>
        <dbReference type="ARBA" id="ARBA00023163"/>
    </source>
</evidence>
<dbReference type="RefSeq" id="XP_018144253.1">
    <property type="nucleotide sequence ID" value="XM_018287288.1"/>
</dbReference>
<evidence type="ECO:0000256" key="3">
    <source>
        <dbReference type="ARBA" id="ARBA00023015"/>
    </source>
</evidence>
<sequence>MSGSLTARERGNPPPRRKSCGACIKAKRRCDFALPACLRCSQRNLPCEYPQRGGRRMVQRNADSPAAASLLEEPTISPAVLSCPSAPVVHFDAGIAGMFDNLDTSCIGITDFALPGYSMDSPLMELVQQNTSLMAPTTRELHIEEVISKRLRFAIDEIKRAPSLMILETQTPWCHPLLYKDGMPKSMQGQFTQHQSSNINTHNSQFKDAHASCALYLAKTPINAPIILRAIDLRVKDLLSSPPPTTLIDILAHTQSLILYQTIRLFDGDIHARASAERIIPDVEESAMCLLAHVRFDLESPAKELPLYPLAPTRDFWNDWILQESARRTVLFAFFFLQVYRLVAGQKGLECDGRLGLCHSWTMSAYLWNAGTPVQFARAWRDKRHFVVTDAQFGEVLSEAGADDVDRFGRMWISSLLGMEEAEGWFVSKGGALRSLV</sequence>
<dbReference type="Gene3D" id="4.10.240.10">
    <property type="entry name" value="Zn(2)-C6 fungal-type DNA-binding domain"/>
    <property type="match status" value="1"/>
</dbReference>
<keyword evidence="5" id="KW-0539">Nucleus</keyword>
<dbReference type="OrthoDB" id="4216928at2759"/>
<name>A0A179FNH1_METCM</name>
<dbReference type="AlphaFoldDB" id="A0A179FNH1"/>
<keyword evidence="3" id="KW-0805">Transcription regulation</keyword>
<dbReference type="STRING" id="1380566.A0A179FNH1"/>
<dbReference type="Proteomes" id="UP000078397">
    <property type="component" value="Unassembled WGS sequence"/>
</dbReference>
<dbReference type="SMART" id="SM00066">
    <property type="entry name" value="GAL4"/>
    <property type="match status" value="1"/>
</dbReference>
<evidence type="ECO:0000256" key="1">
    <source>
        <dbReference type="ARBA" id="ARBA00022723"/>
    </source>
</evidence>
<keyword evidence="2" id="KW-0862">Zinc</keyword>
<keyword evidence="8" id="KW-1185">Reference proteome</keyword>
<organism evidence="7 8">
    <name type="scientific">Pochonia chlamydosporia 170</name>
    <dbReference type="NCBI Taxonomy" id="1380566"/>
    <lineage>
        <taxon>Eukaryota</taxon>
        <taxon>Fungi</taxon>
        <taxon>Dikarya</taxon>
        <taxon>Ascomycota</taxon>
        <taxon>Pezizomycotina</taxon>
        <taxon>Sordariomycetes</taxon>
        <taxon>Hypocreomycetidae</taxon>
        <taxon>Hypocreales</taxon>
        <taxon>Clavicipitaceae</taxon>
        <taxon>Pochonia</taxon>
    </lineage>
</organism>
<dbReference type="InterPro" id="IPR001138">
    <property type="entry name" value="Zn2Cys6_DnaBD"/>
</dbReference>
<keyword evidence="1" id="KW-0479">Metal-binding</keyword>
<dbReference type="PANTHER" id="PTHR47660">
    <property type="entry name" value="TRANSCRIPTION FACTOR WITH C2H2 AND ZN(2)-CYS(6) DNA BINDING DOMAIN (EUROFUNG)-RELATED-RELATED"/>
    <property type="match status" value="1"/>
</dbReference>
<dbReference type="CDD" id="cd00067">
    <property type="entry name" value="GAL4"/>
    <property type="match status" value="1"/>
</dbReference>
<evidence type="ECO:0000256" key="2">
    <source>
        <dbReference type="ARBA" id="ARBA00022833"/>
    </source>
</evidence>
<evidence type="ECO:0000313" key="7">
    <source>
        <dbReference type="EMBL" id="OAQ67166.1"/>
    </source>
</evidence>
<protein>
    <submittedName>
        <fullName evidence="7">C6 finger domain-containing protein</fullName>
    </submittedName>
</protein>
<dbReference type="GeneID" id="28851282"/>
<dbReference type="PROSITE" id="PS50048">
    <property type="entry name" value="ZN2_CY6_FUNGAL_2"/>
    <property type="match status" value="1"/>
</dbReference>
<evidence type="ECO:0000259" key="6">
    <source>
        <dbReference type="PROSITE" id="PS50048"/>
    </source>
</evidence>
<dbReference type="Pfam" id="PF00172">
    <property type="entry name" value="Zn_clus"/>
    <property type="match status" value="1"/>
</dbReference>
<comment type="caution">
    <text evidence="7">The sequence shown here is derived from an EMBL/GenBank/DDBJ whole genome shotgun (WGS) entry which is preliminary data.</text>
</comment>
<gene>
    <name evidence="7" type="ORF">VFPPC_08611</name>
</gene>
<dbReference type="SUPFAM" id="SSF57701">
    <property type="entry name" value="Zn2/Cys6 DNA-binding domain"/>
    <property type="match status" value="1"/>
</dbReference>
<feature type="domain" description="Zn(2)-C6 fungal-type" evidence="6">
    <location>
        <begin position="19"/>
        <end position="49"/>
    </location>
</feature>